<dbReference type="EMBL" id="ML996697">
    <property type="protein sequence ID" value="KAF2399528.1"/>
    <property type="molecule type" value="Genomic_DNA"/>
</dbReference>
<dbReference type="AlphaFoldDB" id="A0A6G1HTZ7"/>
<reference evidence="2" key="1">
    <citation type="journal article" date="2020" name="Stud. Mycol.">
        <title>101 Dothideomycetes genomes: a test case for predicting lifestyles and emergence of pathogens.</title>
        <authorList>
            <person name="Haridas S."/>
            <person name="Albert R."/>
            <person name="Binder M."/>
            <person name="Bloem J."/>
            <person name="Labutti K."/>
            <person name="Salamov A."/>
            <person name="Andreopoulos B."/>
            <person name="Baker S."/>
            <person name="Barry K."/>
            <person name="Bills G."/>
            <person name="Bluhm B."/>
            <person name="Cannon C."/>
            <person name="Castanera R."/>
            <person name="Culley D."/>
            <person name="Daum C."/>
            <person name="Ezra D."/>
            <person name="Gonzalez J."/>
            <person name="Henrissat B."/>
            <person name="Kuo A."/>
            <person name="Liang C."/>
            <person name="Lipzen A."/>
            <person name="Lutzoni F."/>
            <person name="Magnuson J."/>
            <person name="Mondo S."/>
            <person name="Nolan M."/>
            <person name="Ohm R."/>
            <person name="Pangilinan J."/>
            <person name="Park H.-J."/>
            <person name="Ramirez L."/>
            <person name="Alfaro M."/>
            <person name="Sun H."/>
            <person name="Tritt A."/>
            <person name="Yoshinaga Y."/>
            <person name="Zwiers L.-H."/>
            <person name="Turgeon B."/>
            <person name="Goodwin S."/>
            <person name="Spatafora J."/>
            <person name="Crous P."/>
            <person name="Grigoriev I."/>
        </authorList>
    </citation>
    <scope>NUCLEOTIDE SEQUENCE</scope>
    <source>
        <strain evidence="2">CBS 262.69</strain>
    </source>
</reference>
<sequence>MHSFFFSNCAFVCRVQGVLCLYLPPASRLTMFRPGRRSAERTSCARPGRGPSLNDRPIPAPRHQTSCLRWGRNFHHLQAFLESCISLRPSAILSTHWKAGDEFEAAEEMIECPSVHIRSTPAGPSFQWMSSARSNATPRHTGSASQTVLGLVLALSMGPPRSRRAVG</sequence>
<protein>
    <submittedName>
        <fullName evidence="2">Uncharacterized protein</fullName>
    </submittedName>
</protein>
<gene>
    <name evidence="2" type="ORF">EJ06DRAFT_55382</name>
</gene>
<evidence type="ECO:0000313" key="3">
    <source>
        <dbReference type="Proteomes" id="UP000799640"/>
    </source>
</evidence>
<feature type="chain" id="PRO_5026348260" evidence="1">
    <location>
        <begin position="21"/>
        <end position="167"/>
    </location>
</feature>
<dbReference type="Proteomes" id="UP000799640">
    <property type="component" value="Unassembled WGS sequence"/>
</dbReference>
<evidence type="ECO:0000313" key="2">
    <source>
        <dbReference type="EMBL" id="KAF2399528.1"/>
    </source>
</evidence>
<keyword evidence="1" id="KW-0732">Signal</keyword>
<evidence type="ECO:0000256" key="1">
    <source>
        <dbReference type="SAM" id="SignalP"/>
    </source>
</evidence>
<name>A0A6G1HTZ7_9PEZI</name>
<accession>A0A6G1HTZ7</accession>
<proteinExistence type="predicted"/>
<organism evidence="2 3">
    <name type="scientific">Trichodelitschia bisporula</name>
    <dbReference type="NCBI Taxonomy" id="703511"/>
    <lineage>
        <taxon>Eukaryota</taxon>
        <taxon>Fungi</taxon>
        <taxon>Dikarya</taxon>
        <taxon>Ascomycota</taxon>
        <taxon>Pezizomycotina</taxon>
        <taxon>Dothideomycetes</taxon>
        <taxon>Dothideomycetes incertae sedis</taxon>
        <taxon>Phaeotrichales</taxon>
        <taxon>Phaeotrichaceae</taxon>
        <taxon>Trichodelitschia</taxon>
    </lineage>
</organism>
<keyword evidence="3" id="KW-1185">Reference proteome</keyword>
<feature type="signal peptide" evidence="1">
    <location>
        <begin position="1"/>
        <end position="20"/>
    </location>
</feature>